<sequence>MGNFDTSECERIVRWTDAAAAAAAVRGVSGREILERIRTGKHPAPPMAALIGFQIQEVAEGRVVMTLTPHPSLANPMGTIHGGAAATLLDTAMGCAVHTLLPVERGFATLELKLNYVRPIHINGDDMIGEGRVLNVSRQTVLAEGSLRDRAGKLFVHATATFSLFDMPIN</sequence>
<evidence type="ECO:0000256" key="2">
    <source>
        <dbReference type="ARBA" id="ARBA00022801"/>
    </source>
</evidence>
<comment type="caution">
    <text evidence="4">The sequence shown here is derived from an EMBL/GenBank/DDBJ whole genome shotgun (WGS) entry which is preliminary data.</text>
</comment>
<keyword evidence="2 4" id="KW-0378">Hydrolase</keyword>
<evidence type="ECO:0000313" key="4">
    <source>
        <dbReference type="EMBL" id="MFC5476068.1"/>
    </source>
</evidence>
<accession>A0ABW0MCX5</accession>
<evidence type="ECO:0000313" key="5">
    <source>
        <dbReference type="Proteomes" id="UP001596045"/>
    </source>
</evidence>
<organism evidence="4 5">
    <name type="scientific">Paraherbaspirillum soli</name>
    <dbReference type="NCBI Taxonomy" id="631222"/>
    <lineage>
        <taxon>Bacteria</taxon>
        <taxon>Pseudomonadati</taxon>
        <taxon>Pseudomonadota</taxon>
        <taxon>Betaproteobacteria</taxon>
        <taxon>Burkholderiales</taxon>
        <taxon>Oxalobacteraceae</taxon>
        <taxon>Paraherbaspirillum</taxon>
    </lineage>
</organism>
<dbReference type="InterPro" id="IPR006683">
    <property type="entry name" value="Thioestr_dom"/>
</dbReference>
<keyword evidence="5" id="KW-1185">Reference proteome</keyword>
<evidence type="ECO:0000259" key="3">
    <source>
        <dbReference type="Pfam" id="PF03061"/>
    </source>
</evidence>
<dbReference type="GO" id="GO:0016787">
    <property type="term" value="F:hydrolase activity"/>
    <property type="evidence" value="ECO:0007669"/>
    <property type="project" value="UniProtKB-KW"/>
</dbReference>
<dbReference type="PANTHER" id="PTHR21660">
    <property type="entry name" value="THIOESTERASE SUPERFAMILY MEMBER-RELATED"/>
    <property type="match status" value="1"/>
</dbReference>
<gene>
    <name evidence="4" type="ORF">ACFPM8_19065</name>
</gene>
<dbReference type="InterPro" id="IPR029069">
    <property type="entry name" value="HotDog_dom_sf"/>
</dbReference>
<dbReference type="Proteomes" id="UP001596045">
    <property type="component" value="Unassembled WGS sequence"/>
</dbReference>
<dbReference type="CDD" id="cd03443">
    <property type="entry name" value="PaaI_thioesterase"/>
    <property type="match status" value="1"/>
</dbReference>
<name>A0ABW0MCX5_9BURK</name>
<proteinExistence type="inferred from homology"/>
<evidence type="ECO:0000256" key="1">
    <source>
        <dbReference type="ARBA" id="ARBA00008324"/>
    </source>
</evidence>
<dbReference type="RefSeq" id="WP_378999898.1">
    <property type="nucleotide sequence ID" value="NZ_JBHSMT010000029.1"/>
</dbReference>
<reference evidence="5" key="1">
    <citation type="journal article" date="2019" name="Int. J. Syst. Evol. Microbiol.">
        <title>The Global Catalogue of Microorganisms (GCM) 10K type strain sequencing project: providing services to taxonomists for standard genome sequencing and annotation.</title>
        <authorList>
            <consortium name="The Broad Institute Genomics Platform"/>
            <consortium name="The Broad Institute Genome Sequencing Center for Infectious Disease"/>
            <person name="Wu L."/>
            <person name="Ma J."/>
        </authorList>
    </citation>
    <scope>NUCLEOTIDE SEQUENCE [LARGE SCALE GENOMIC DNA]</scope>
    <source>
        <strain evidence="5">JCM 17066</strain>
    </source>
</reference>
<comment type="similarity">
    <text evidence="1">Belongs to the thioesterase PaaI family.</text>
</comment>
<dbReference type="InterPro" id="IPR039298">
    <property type="entry name" value="ACOT13"/>
</dbReference>
<dbReference type="PANTHER" id="PTHR21660:SF1">
    <property type="entry name" value="ACYL-COENZYME A THIOESTERASE 13"/>
    <property type="match status" value="1"/>
</dbReference>
<dbReference type="Pfam" id="PF03061">
    <property type="entry name" value="4HBT"/>
    <property type="match status" value="1"/>
</dbReference>
<feature type="domain" description="Thioesterase" evidence="3">
    <location>
        <begin position="77"/>
        <end position="153"/>
    </location>
</feature>
<dbReference type="SUPFAM" id="SSF54637">
    <property type="entry name" value="Thioesterase/thiol ester dehydrase-isomerase"/>
    <property type="match status" value="1"/>
</dbReference>
<dbReference type="EMBL" id="JBHSMT010000029">
    <property type="protein sequence ID" value="MFC5476068.1"/>
    <property type="molecule type" value="Genomic_DNA"/>
</dbReference>
<dbReference type="Gene3D" id="3.10.129.10">
    <property type="entry name" value="Hotdog Thioesterase"/>
    <property type="match status" value="1"/>
</dbReference>
<dbReference type="InterPro" id="IPR003736">
    <property type="entry name" value="PAAI_dom"/>
</dbReference>
<dbReference type="NCBIfam" id="TIGR00369">
    <property type="entry name" value="unchar_dom_1"/>
    <property type="match status" value="1"/>
</dbReference>
<dbReference type="EC" id="3.1.2.-" evidence="4"/>
<protein>
    <submittedName>
        <fullName evidence="4">PaaI family thioesterase</fullName>
        <ecNumber evidence="4">3.1.2.-</ecNumber>
    </submittedName>
</protein>